<organism evidence="1 2">
    <name type="scientific">Colletotrichum navitas</name>
    <dbReference type="NCBI Taxonomy" id="681940"/>
    <lineage>
        <taxon>Eukaryota</taxon>
        <taxon>Fungi</taxon>
        <taxon>Dikarya</taxon>
        <taxon>Ascomycota</taxon>
        <taxon>Pezizomycotina</taxon>
        <taxon>Sordariomycetes</taxon>
        <taxon>Hypocreomycetidae</taxon>
        <taxon>Glomerellales</taxon>
        <taxon>Glomerellaceae</taxon>
        <taxon>Colletotrichum</taxon>
        <taxon>Colletotrichum graminicola species complex</taxon>
    </lineage>
</organism>
<accession>A0AAD8PTJ3</accession>
<sequence length="140" mass="16296">MDVKVPKLGKIFYRSWSQRFLLFFFFFFFFLFSRKGARGRELMLMRAGSAINGMVVMYVRNRPNVVNERTRKHPEDRSAKLLVDSCSPLPPGRRHTVHFSDASRPSPTRRRLVGRRLSKPFSLTRSSSITIGQCHDCEGR</sequence>
<dbReference type="AlphaFoldDB" id="A0AAD8PTJ3"/>
<evidence type="ECO:0000313" key="2">
    <source>
        <dbReference type="Proteomes" id="UP001230504"/>
    </source>
</evidence>
<comment type="caution">
    <text evidence="1">The sequence shown here is derived from an EMBL/GenBank/DDBJ whole genome shotgun (WGS) entry which is preliminary data.</text>
</comment>
<gene>
    <name evidence="1" type="ORF">LY79DRAFT_334221</name>
</gene>
<keyword evidence="2" id="KW-1185">Reference proteome</keyword>
<dbReference type="Proteomes" id="UP001230504">
    <property type="component" value="Unassembled WGS sequence"/>
</dbReference>
<name>A0AAD8PTJ3_9PEZI</name>
<evidence type="ECO:0000313" key="1">
    <source>
        <dbReference type="EMBL" id="KAK1579752.1"/>
    </source>
</evidence>
<reference evidence="1" key="1">
    <citation type="submission" date="2021-06" db="EMBL/GenBank/DDBJ databases">
        <title>Comparative genomics, transcriptomics and evolutionary studies reveal genomic signatures of adaptation to plant cell wall in hemibiotrophic fungi.</title>
        <authorList>
            <consortium name="DOE Joint Genome Institute"/>
            <person name="Baroncelli R."/>
            <person name="Diaz J.F."/>
            <person name="Benocci T."/>
            <person name="Peng M."/>
            <person name="Battaglia E."/>
            <person name="Haridas S."/>
            <person name="Andreopoulos W."/>
            <person name="Labutti K."/>
            <person name="Pangilinan J."/>
            <person name="Floch G.L."/>
            <person name="Makela M.R."/>
            <person name="Henrissat B."/>
            <person name="Grigoriev I.V."/>
            <person name="Crouch J.A."/>
            <person name="De Vries R.P."/>
            <person name="Sukno S.A."/>
            <person name="Thon M.R."/>
        </authorList>
    </citation>
    <scope>NUCLEOTIDE SEQUENCE</scope>
    <source>
        <strain evidence="1">CBS 125086</strain>
    </source>
</reference>
<dbReference type="GeneID" id="85436754"/>
<dbReference type="EMBL" id="JAHLJV010000062">
    <property type="protein sequence ID" value="KAK1579752.1"/>
    <property type="molecule type" value="Genomic_DNA"/>
</dbReference>
<dbReference type="RefSeq" id="XP_060410855.1">
    <property type="nucleotide sequence ID" value="XM_060552514.1"/>
</dbReference>
<protein>
    <submittedName>
        <fullName evidence="1">Uncharacterized protein</fullName>
    </submittedName>
</protein>
<proteinExistence type="predicted"/>